<accession>A0A1S3K9H2</accession>
<name>A0A1S3K9H2_LINAN</name>
<protein>
    <submittedName>
        <fullName evidence="3">Uncharacterized protein LOC106179988</fullName>
    </submittedName>
</protein>
<feature type="domain" description="Calcineurin-like phosphoesterase" evidence="1">
    <location>
        <begin position="60"/>
        <end position="209"/>
    </location>
</feature>
<dbReference type="KEGG" id="lak:106179988"/>
<dbReference type="OrthoDB" id="10267127at2759"/>
<dbReference type="InParanoid" id="A0A1S3K9H2"/>
<evidence type="ECO:0000313" key="2">
    <source>
        <dbReference type="Proteomes" id="UP000085678"/>
    </source>
</evidence>
<dbReference type="GO" id="GO:0000298">
    <property type="term" value="F:endopolyphosphatase activity"/>
    <property type="evidence" value="ECO:0007669"/>
    <property type="project" value="TreeGrafter"/>
</dbReference>
<dbReference type="PANTHER" id="PTHR42850:SF4">
    <property type="entry name" value="ZINC-DEPENDENT ENDOPOLYPHOSPHATASE"/>
    <property type="match status" value="1"/>
</dbReference>
<dbReference type="GO" id="GO:0005737">
    <property type="term" value="C:cytoplasm"/>
    <property type="evidence" value="ECO:0007669"/>
    <property type="project" value="TreeGrafter"/>
</dbReference>
<keyword evidence="2" id="KW-1185">Reference proteome</keyword>
<organism evidence="2 3">
    <name type="scientific">Lingula anatina</name>
    <name type="common">Brachiopod</name>
    <name type="synonym">Lingula unguis</name>
    <dbReference type="NCBI Taxonomy" id="7574"/>
    <lineage>
        <taxon>Eukaryota</taxon>
        <taxon>Metazoa</taxon>
        <taxon>Spiralia</taxon>
        <taxon>Lophotrochozoa</taxon>
        <taxon>Brachiopoda</taxon>
        <taxon>Linguliformea</taxon>
        <taxon>Lingulata</taxon>
        <taxon>Lingulida</taxon>
        <taxon>Linguloidea</taxon>
        <taxon>Lingulidae</taxon>
        <taxon>Lingula</taxon>
    </lineage>
</organism>
<evidence type="ECO:0000313" key="3">
    <source>
        <dbReference type="RefSeq" id="XP_013419278.1"/>
    </source>
</evidence>
<dbReference type="SUPFAM" id="SSF56300">
    <property type="entry name" value="Metallo-dependent phosphatases"/>
    <property type="match status" value="1"/>
</dbReference>
<dbReference type="AlphaFoldDB" id="A0A1S3K9H2"/>
<gene>
    <name evidence="3" type="primary">LOC106179988</name>
</gene>
<dbReference type="OMA" id="WVVYGHT"/>
<proteinExistence type="predicted"/>
<dbReference type="CDD" id="cd00144">
    <property type="entry name" value="MPP_PPP_family"/>
    <property type="match status" value="1"/>
</dbReference>
<dbReference type="RefSeq" id="XP_013419278.1">
    <property type="nucleotide sequence ID" value="XM_013563824.2"/>
</dbReference>
<dbReference type="InterPro" id="IPR029052">
    <property type="entry name" value="Metallo-depent_PP-like"/>
</dbReference>
<dbReference type="GeneID" id="106179988"/>
<sequence>MAVLQLKVILPLCVLVIMGALLSKMTSLFWNPITHTTEFDTPLPKVLHQVLDNNIVQNRRVFVVGDIHGCYDELQALLMKADVLKDDAVVIFAGDLVNKGPKSTDVLQFIRENTEKYQLYAVRGNHDEKVILEYSRNKDPSYTLTNKYKWVTDLTENDIDYLSELPYTISIPSLKSLVVHAGIVPGIPLAKQQPIHMTTMRNIISLNNNQFEISKYEKDGVAWGSLWKGPNCIYYGHDAKRGLQEHPFAVGLDTGCVYGKKLTGVFIHSPGTRRYVSVDAQTVYRAPKDSAR</sequence>
<dbReference type="InterPro" id="IPR050126">
    <property type="entry name" value="Ap4A_hydrolase"/>
</dbReference>
<dbReference type="GO" id="GO:0016791">
    <property type="term" value="F:phosphatase activity"/>
    <property type="evidence" value="ECO:0007669"/>
    <property type="project" value="TreeGrafter"/>
</dbReference>
<dbReference type="InterPro" id="IPR004843">
    <property type="entry name" value="Calcineurin-like_PHP"/>
</dbReference>
<reference evidence="3" key="1">
    <citation type="submission" date="2025-08" db="UniProtKB">
        <authorList>
            <consortium name="RefSeq"/>
        </authorList>
    </citation>
    <scope>IDENTIFICATION</scope>
    <source>
        <tissue evidence="3">Gonads</tissue>
    </source>
</reference>
<evidence type="ECO:0000259" key="1">
    <source>
        <dbReference type="Pfam" id="PF00149"/>
    </source>
</evidence>
<dbReference type="Gene3D" id="3.60.21.10">
    <property type="match status" value="1"/>
</dbReference>
<dbReference type="Proteomes" id="UP000085678">
    <property type="component" value="Unplaced"/>
</dbReference>
<dbReference type="GO" id="GO:0006798">
    <property type="term" value="P:polyphosphate catabolic process"/>
    <property type="evidence" value="ECO:0007669"/>
    <property type="project" value="TreeGrafter"/>
</dbReference>
<dbReference type="Pfam" id="PF00149">
    <property type="entry name" value="Metallophos"/>
    <property type="match status" value="1"/>
</dbReference>
<dbReference type="PANTHER" id="PTHR42850">
    <property type="entry name" value="METALLOPHOSPHOESTERASE"/>
    <property type="match status" value="1"/>
</dbReference>
<dbReference type="STRING" id="7574.A0A1S3K9H2"/>